<keyword evidence="1" id="KW-1133">Transmembrane helix</keyword>
<keyword evidence="3" id="KW-1185">Reference proteome</keyword>
<feature type="transmembrane region" description="Helical" evidence="1">
    <location>
        <begin position="112"/>
        <end position="133"/>
    </location>
</feature>
<organism evidence="2 3">
    <name type="scientific">Aquimarina muelleri</name>
    <dbReference type="NCBI Taxonomy" id="279356"/>
    <lineage>
        <taxon>Bacteria</taxon>
        <taxon>Pseudomonadati</taxon>
        <taxon>Bacteroidota</taxon>
        <taxon>Flavobacteriia</taxon>
        <taxon>Flavobacteriales</taxon>
        <taxon>Flavobacteriaceae</taxon>
        <taxon>Aquimarina</taxon>
    </lineage>
</organism>
<keyword evidence="1" id="KW-0812">Transmembrane</keyword>
<dbReference type="Proteomes" id="UP000601108">
    <property type="component" value="Unassembled WGS sequence"/>
</dbReference>
<evidence type="ECO:0008006" key="4">
    <source>
        <dbReference type="Google" id="ProtNLM"/>
    </source>
</evidence>
<feature type="transmembrane region" description="Helical" evidence="1">
    <location>
        <begin position="48"/>
        <end position="67"/>
    </location>
</feature>
<dbReference type="EMBL" id="BMWS01000026">
    <property type="protein sequence ID" value="GGX28722.1"/>
    <property type="molecule type" value="Genomic_DNA"/>
</dbReference>
<comment type="caution">
    <text evidence="2">The sequence shown here is derived from an EMBL/GenBank/DDBJ whole genome shotgun (WGS) entry which is preliminary data.</text>
</comment>
<name>A0A918N3R0_9FLAO</name>
<reference evidence="2 3" key="1">
    <citation type="journal article" date="2014" name="Int. J. Syst. Evol. Microbiol.">
        <title>Complete genome sequence of Corynebacterium casei LMG S-19264T (=DSM 44701T), isolated from a smear-ripened cheese.</title>
        <authorList>
            <consortium name="US DOE Joint Genome Institute (JGI-PGF)"/>
            <person name="Walter F."/>
            <person name="Albersmeier A."/>
            <person name="Kalinowski J."/>
            <person name="Ruckert C."/>
        </authorList>
    </citation>
    <scope>NUCLEOTIDE SEQUENCE [LARGE SCALE GENOMIC DNA]</scope>
    <source>
        <strain evidence="2 3">KCTC 12285</strain>
    </source>
</reference>
<feature type="transmembrane region" description="Helical" evidence="1">
    <location>
        <begin position="171"/>
        <end position="189"/>
    </location>
</feature>
<dbReference type="AlphaFoldDB" id="A0A918N3R0"/>
<keyword evidence="1" id="KW-0472">Membrane</keyword>
<protein>
    <recommendedName>
        <fullName evidence="4">YhhN-like protein</fullName>
    </recommendedName>
</protein>
<evidence type="ECO:0000313" key="3">
    <source>
        <dbReference type="Proteomes" id="UP000601108"/>
    </source>
</evidence>
<feature type="transmembrane region" description="Helical" evidence="1">
    <location>
        <begin position="79"/>
        <end position="100"/>
    </location>
</feature>
<evidence type="ECO:0000313" key="2">
    <source>
        <dbReference type="EMBL" id="GGX28722.1"/>
    </source>
</evidence>
<sequence>MYVKPIVPVSLIYLYFKFVKESSLLFPLSMLVIAITDVFIYLDFVKYYTVIAVLIFTFYGLCSFLLKDFISKKDVKLKVFASPPVIVSIILIGYLIFSIIDLVLPKIINSVGAMSLIVIGLLLFVTICFFIYVSDRYEKSIYLFIAACCTLFVDALLAINELYYYSREFTILINGVEILGIYFFTKFFIDTKPIDIKSINDTYF</sequence>
<evidence type="ECO:0000256" key="1">
    <source>
        <dbReference type="SAM" id="Phobius"/>
    </source>
</evidence>
<accession>A0A918N3R0</accession>
<feature type="transmembrane region" description="Helical" evidence="1">
    <location>
        <begin position="140"/>
        <end position="159"/>
    </location>
</feature>
<proteinExistence type="predicted"/>
<gene>
    <name evidence="2" type="ORF">GCM10007384_32400</name>
</gene>